<comment type="caution">
    <text evidence="1">The sequence shown here is derived from an EMBL/GenBank/DDBJ whole genome shotgun (WGS) entry which is preliminary data.</text>
</comment>
<dbReference type="Proteomes" id="UP000028582">
    <property type="component" value="Unassembled WGS sequence"/>
</dbReference>
<proteinExistence type="predicted"/>
<protein>
    <submittedName>
        <fullName evidence="1">Uncharacterized protein</fullName>
    </submittedName>
</protein>
<name>A0A080ZQU3_PHYNI</name>
<evidence type="ECO:0000313" key="1">
    <source>
        <dbReference type="EMBL" id="ETO69004.1"/>
    </source>
</evidence>
<evidence type="ECO:0000313" key="2">
    <source>
        <dbReference type="Proteomes" id="UP000028582"/>
    </source>
</evidence>
<gene>
    <name evidence="1" type="ORF">F444_14285</name>
</gene>
<accession>A0A080ZQU3</accession>
<dbReference type="EMBL" id="ANJA01002594">
    <property type="protein sequence ID" value="ETO69004.1"/>
    <property type="molecule type" value="Genomic_DNA"/>
</dbReference>
<sequence length="102" mass="11980">MQINLEHRVAGLKPRVEAIRLRKLPGFPLQREPEIVFAGRWWVQYKSTEYNKFRKAKRVASPPAETFVAVINFCCRRTRPCAVTFSFNPHVSTVDRRNHVEK</sequence>
<reference evidence="1 2" key="1">
    <citation type="submission" date="2013-11" db="EMBL/GenBank/DDBJ databases">
        <title>The Genome Sequence of Phytophthora parasitica P1976.</title>
        <authorList>
            <consortium name="The Broad Institute Genomics Platform"/>
            <person name="Russ C."/>
            <person name="Tyler B."/>
            <person name="Panabieres F."/>
            <person name="Shan W."/>
            <person name="Tripathy S."/>
            <person name="Grunwald N."/>
            <person name="Machado M."/>
            <person name="Johnson C.S."/>
            <person name="Walker B."/>
            <person name="Young S."/>
            <person name="Zeng Q."/>
            <person name="Gargeya S."/>
            <person name="Fitzgerald M."/>
            <person name="Haas B."/>
            <person name="Abouelleil A."/>
            <person name="Allen A.W."/>
            <person name="Alvarado L."/>
            <person name="Arachchi H.M."/>
            <person name="Berlin A.M."/>
            <person name="Chapman S.B."/>
            <person name="Gainer-Dewar J."/>
            <person name="Goldberg J."/>
            <person name="Griggs A."/>
            <person name="Gujja S."/>
            <person name="Hansen M."/>
            <person name="Howarth C."/>
            <person name="Imamovic A."/>
            <person name="Ireland A."/>
            <person name="Larimer J."/>
            <person name="McCowan C."/>
            <person name="Murphy C."/>
            <person name="Pearson M."/>
            <person name="Poon T.W."/>
            <person name="Priest M."/>
            <person name="Roberts A."/>
            <person name="Saif S."/>
            <person name="Shea T."/>
            <person name="Sisk P."/>
            <person name="Sykes S."/>
            <person name="Wortman J."/>
            <person name="Nusbaum C."/>
            <person name="Birren B."/>
        </authorList>
    </citation>
    <scope>NUCLEOTIDE SEQUENCE [LARGE SCALE GENOMIC DNA]</scope>
    <source>
        <strain evidence="1 2">P1976</strain>
    </source>
</reference>
<dbReference type="AlphaFoldDB" id="A0A080ZQU3"/>
<organism evidence="1 2">
    <name type="scientific">Phytophthora nicotianae P1976</name>
    <dbReference type="NCBI Taxonomy" id="1317066"/>
    <lineage>
        <taxon>Eukaryota</taxon>
        <taxon>Sar</taxon>
        <taxon>Stramenopiles</taxon>
        <taxon>Oomycota</taxon>
        <taxon>Peronosporomycetes</taxon>
        <taxon>Peronosporales</taxon>
        <taxon>Peronosporaceae</taxon>
        <taxon>Phytophthora</taxon>
    </lineage>
</organism>